<proteinExistence type="inferred from homology"/>
<keyword evidence="13" id="KW-1185">Reference proteome</keyword>
<dbReference type="PANTHER" id="PTHR13222:SF1">
    <property type="entry name" value="RB1-INDUCIBLE COILED-COIL PROTEIN 1"/>
    <property type="match status" value="1"/>
</dbReference>
<keyword evidence="6" id="KW-0472">Membrane</keyword>
<keyword evidence="6" id="KW-0926">Vacuole</keyword>
<evidence type="ECO:0000256" key="2">
    <source>
        <dbReference type="ARBA" id="ARBA00022448"/>
    </source>
</evidence>
<accession>A0AAV0BA30</accession>
<feature type="region of interest" description="Disordered" evidence="8">
    <location>
        <begin position="1287"/>
        <end position="1335"/>
    </location>
</feature>
<dbReference type="InterPro" id="IPR019460">
    <property type="entry name" value="Atg11_C"/>
</dbReference>
<evidence type="ECO:0000256" key="8">
    <source>
        <dbReference type="SAM" id="MobiDB-lite"/>
    </source>
</evidence>
<comment type="caution">
    <text evidence="11">The sequence shown here is derived from an EMBL/GenBank/DDBJ whole genome shotgun (WGS) entry which is preliminary data.</text>
</comment>
<dbReference type="GO" id="GO:0015031">
    <property type="term" value="P:protein transport"/>
    <property type="evidence" value="ECO:0007669"/>
    <property type="project" value="UniProtKB-KW"/>
</dbReference>
<feature type="domain" description="Autophagy-related protein 11 C-terminal" evidence="10">
    <location>
        <begin position="963"/>
        <end position="1089"/>
    </location>
</feature>
<reference evidence="11" key="1">
    <citation type="submission" date="2022-06" db="EMBL/GenBank/DDBJ databases">
        <authorList>
            <consortium name="SYNGENTA / RWTH Aachen University"/>
        </authorList>
    </citation>
    <scope>NUCLEOTIDE SEQUENCE</scope>
</reference>
<feature type="compositionally biased region" description="Pro residues" evidence="8">
    <location>
        <begin position="1303"/>
        <end position="1316"/>
    </location>
</feature>
<dbReference type="GO" id="GO:0034517">
    <property type="term" value="P:ribophagy"/>
    <property type="evidence" value="ECO:0007669"/>
    <property type="project" value="TreeGrafter"/>
</dbReference>
<feature type="domain" description="Autophagy protein ATG17-like" evidence="9">
    <location>
        <begin position="146"/>
        <end position="478"/>
    </location>
</feature>
<keyword evidence="4 6" id="KW-0072">Autophagy</keyword>
<dbReference type="GO" id="GO:0034045">
    <property type="term" value="C:phagophore assembly site membrane"/>
    <property type="evidence" value="ECO:0007669"/>
    <property type="project" value="UniProtKB-SubCell"/>
</dbReference>
<feature type="compositionally biased region" description="Low complexity" evidence="8">
    <location>
        <begin position="1474"/>
        <end position="1489"/>
    </location>
</feature>
<feature type="region of interest" description="Disordered" evidence="8">
    <location>
        <begin position="1095"/>
        <end position="1159"/>
    </location>
</feature>
<evidence type="ECO:0000259" key="10">
    <source>
        <dbReference type="Pfam" id="PF10377"/>
    </source>
</evidence>
<dbReference type="InterPro" id="IPR045326">
    <property type="entry name" value="ATG17-like_dom"/>
</dbReference>
<organism evidence="11 13">
    <name type="scientific">Phakopsora pachyrhizi</name>
    <name type="common">Asian soybean rust disease fungus</name>
    <dbReference type="NCBI Taxonomy" id="170000"/>
    <lineage>
        <taxon>Eukaryota</taxon>
        <taxon>Fungi</taxon>
        <taxon>Dikarya</taxon>
        <taxon>Basidiomycota</taxon>
        <taxon>Pucciniomycotina</taxon>
        <taxon>Pucciniomycetes</taxon>
        <taxon>Pucciniales</taxon>
        <taxon>Phakopsoraceae</taxon>
        <taxon>Phakopsora</taxon>
    </lineage>
</organism>
<evidence type="ECO:0000256" key="3">
    <source>
        <dbReference type="ARBA" id="ARBA00022927"/>
    </source>
</evidence>
<evidence type="ECO:0000259" key="9">
    <source>
        <dbReference type="Pfam" id="PF04108"/>
    </source>
</evidence>
<dbReference type="GO" id="GO:1990316">
    <property type="term" value="C:Atg1/ULK1 kinase complex"/>
    <property type="evidence" value="ECO:0007669"/>
    <property type="project" value="TreeGrafter"/>
</dbReference>
<dbReference type="Pfam" id="PF04108">
    <property type="entry name" value="ATG17_like"/>
    <property type="match status" value="1"/>
</dbReference>
<dbReference type="GO" id="GO:0019901">
    <property type="term" value="F:protein kinase binding"/>
    <property type="evidence" value="ECO:0007669"/>
    <property type="project" value="TreeGrafter"/>
</dbReference>
<evidence type="ECO:0000313" key="11">
    <source>
        <dbReference type="EMBL" id="CAH7684009.1"/>
    </source>
</evidence>
<feature type="region of interest" description="Disordered" evidence="8">
    <location>
        <begin position="1396"/>
        <end position="1491"/>
    </location>
</feature>
<evidence type="ECO:0000313" key="12">
    <source>
        <dbReference type="EMBL" id="CAH7688789.1"/>
    </source>
</evidence>
<comment type="subcellular location">
    <subcellularLocation>
        <location evidence="6">Preautophagosomal structure membrane</location>
        <topology evidence="6">Peripheral membrane protein</topology>
    </subcellularLocation>
    <subcellularLocation>
        <location evidence="6">Vacuole membrane</location>
        <topology evidence="6">Peripheral membrane protein</topology>
    </subcellularLocation>
    <text evidence="6">During pexophagy, accumulates in the vacuolar membrane region, where the peroxisomes contact the vacuole.</text>
</comment>
<feature type="region of interest" description="Disordered" evidence="8">
    <location>
        <begin position="69"/>
        <end position="88"/>
    </location>
</feature>
<dbReference type="PANTHER" id="PTHR13222">
    <property type="entry name" value="RB1-INDUCIBLE COILED-COIL"/>
    <property type="match status" value="1"/>
</dbReference>
<dbReference type="GO" id="GO:0060090">
    <property type="term" value="F:molecular adaptor activity"/>
    <property type="evidence" value="ECO:0007669"/>
    <property type="project" value="TreeGrafter"/>
</dbReference>
<feature type="compositionally biased region" description="Polar residues" evidence="8">
    <location>
        <begin position="1116"/>
        <end position="1129"/>
    </location>
</feature>
<evidence type="ECO:0000256" key="4">
    <source>
        <dbReference type="ARBA" id="ARBA00023006"/>
    </source>
</evidence>
<name>A0AAV0BA30_PHAPC</name>
<feature type="coiled-coil region" evidence="7">
    <location>
        <begin position="605"/>
        <end position="861"/>
    </location>
</feature>
<dbReference type="InterPro" id="IPR040040">
    <property type="entry name" value="ATG11"/>
</dbReference>
<feature type="compositionally biased region" description="Low complexity" evidence="8">
    <location>
        <begin position="1321"/>
        <end position="1333"/>
    </location>
</feature>
<keyword evidence="2 6" id="KW-0813">Transport</keyword>
<evidence type="ECO:0000256" key="1">
    <source>
        <dbReference type="ARBA" id="ARBA00009729"/>
    </source>
</evidence>
<keyword evidence="5 7" id="KW-0175">Coiled coil</keyword>
<dbReference type="Pfam" id="PF10377">
    <property type="entry name" value="ATG11"/>
    <property type="match status" value="1"/>
</dbReference>
<comment type="function">
    <text evidence="6">Involved in cytoplasm to vacuole transport (Cvt), pexophagy, mitophagy and nucleophagy. Recruits mitochondria for their selective degradation via autophagy (mitophagy) during starvation. Works as scaffold proteins that recruit ATG proteins to the pre-autophagosome (PAS), the site of vesicle/autophagosome formation. Required for the Cvt vesicles completion.</text>
</comment>
<feature type="compositionally biased region" description="Low complexity" evidence="8">
    <location>
        <begin position="69"/>
        <end position="84"/>
    </location>
</feature>
<dbReference type="GO" id="GO:0061709">
    <property type="term" value="P:reticulophagy"/>
    <property type="evidence" value="ECO:0007669"/>
    <property type="project" value="TreeGrafter"/>
</dbReference>
<dbReference type="EMBL" id="CALTRL010006012">
    <property type="protein sequence ID" value="CAH7688789.1"/>
    <property type="molecule type" value="Genomic_DNA"/>
</dbReference>
<evidence type="ECO:0000313" key="13">
    <source>
        <dbReference type="Proteomes" id="UP001153365"/>
    </source>
</evidence>
<gene>
    <name evidence="11" type="ORF">PPACK8108_LOCUS17913</name>
    <name evidence="12" type="ORF">PPACK8108_LOCUS23809</name>
</gene>
<dbReference type="GO" id="GO:0000422">
    <property type="term" value="P:autophagy of mitochondrion"/>
    <property type="evidence" value="ECO:0007669"/>
    <property type="project" value="TreeGrafter"/>
</dbReference>
<dbReference type="Proteomes" id="UP001153365">
    <property type="component" value="Unassembled WGS sequence"/>
</dbReference>
<evidence type="ECO:0000256" key="6">
    <source>
        <dbReference type="RuleBase" id="RU367075"/>
    </source>
</evidence>
<dbReference type="GO" id="GO:1903599">
    <property type="term" value="P:positive regulation of autophagy of mitochondrion"/>
    <property type="evidence" value="ECO:0007669"/>
    <property type="project" value="UniProtKB-UniRule"/>
</dbReference>
<dbReference type="GO" id="GO:0000045">
    <property type="term" value="P:autophagosome assembly"/>
    <property type="evidence" value="ECO:0007669"/>
    <property type="project" value="UniProtKB-UniRule"/>
</dbReference>
<feature type="compositionally biased region" description="Polar residues" evidence="8">
    <location>
        <begin position="1461"/>
        <end position="1473"/>
    </location>
</feature>
<feature type="compositionally biased region" description="Low complexity" evidence="8">
    <location>
        <begin position="1141"/>
        <end position="1152"/>
    </location>
</feature>
<comment type="similarity">
    <text evidence="1 6">Belongs to the ATG11 family.</text>
</comment>
<comment type="subunit">
    <text evidence="6">Homodimer.</text>
</comment>
<dbReference type="GO" id="GO:0005774">
    <property type="term" value="C:vacuolar membrane"/>
    <property type="evidence" value="ECO:0007669"/>
    <property type="project" value="UniProtKB-SubCell"/>
</dbReference>
<evidence type="ECO:0000256" key="5">
    <source>
        <dbReference type="ARBA" id="ARBA00023054"/>
    </source>
</evidence>
<sequence>MKVIRSHDGVMFEFSLEHMEDVDGLSAFQNVLGPILGVEPHNMILMYSGGTQLTDYLIREFLNFNRSSATASSNSNSNPIPSSSKALIQNQKSSTPDNFLQPLYAFDRQYLSANPSEISEALAFDPHDALEAEIPPFVPGEVDSRSISSLALAYQNSGSVHFRTTIALLSHIRAQKASLEVALRNLDSCRESQEGALVTFQTFAQPLMHDYGLLLEAFRPSYALAKMVKIHSHLLSNNLISRSNSTSTSASNSNNMIRAEFVGDYVWEDRMLPIRDRCARVFEDFRTRFERIRVGSAEAKQGSILLRNELSSPDCDLDDLQELERDSEEGFNRTEEITALILNVLNEDPNTLSELFSEQKILDEDSRERIVFLIERKNFWLQHLLGALNRISYLQSINPNIGSEVHALDMDLKNRTDSFKYLARLKDFVIAYASTVVEVVRRREYAQHLSDYASALASSLSKLANDERKRRIIYHNDFAWKRPFPVKSLDDTNVPTLEFSLRNKNSDTKGAVKLKEADSGSQSASMDLPPLTRADVDELINFFRNVEQGKVDTDEDDADLVRKPAREVRLLIEKQFLRLENMESAFSQALEKIVVSGSQQRETVLLADKEELAILKAKVDDLTAEKDRLDKKIKLDQSRFSEVAHNLQLEIQLQEKKAEELKLELLNVKREALSEKETSSSAKVSFEIECENLSCTIEKMQDKISGLEEDLKIRNKSLQESERQLTSARATADDATRELHDLEARHRDHISDHQLILNQLQEARDQFSEVERDLFSIQEECQNVNSQLEEKNQLLKKHIIETNEVRQKKNQEIGDLNTSLAEERKKNEALNVKVNELESLISEMKLQAKKKVEQQSRLKEESDVITSRLEHHCLLATRAAQNYMQTCNSIKLKIEKMPKPGSSHKNAAITTVENSTSQSDDKNRVKEAGELSFAEVDLPPPSSIEFGVFLESLWKPDSALLVDTVEKKLENLSQYVRKWMKESKGYGDRAKRAQELAQIRITFRDFAKGDLALFLPTRNPTPQVWAAFNVSFPHYFLQTNEVVAPIIKSREWLVARIVALTEKVVESMEPENNPYQLPAGTRYYLLEVEPWSAEKTSRKTSHSMAEQSRSKRHTPSKSTSSPMAITQKESPADKRRSLIGSSAPSAATQSSPETVAISEPNKSALDVALARSLSAASSSANPVFDLSQSEFTVIDSPPSAQTVEAASDSPFRTTLEDPSILNTVHPSGLTLSLNGYNKPPMGICSPGCVNESSCWKAPAIKNSMVQSEVESEFRPSEPARPAFLAGASLCSSRSQRTSHSPALPSPLRPRLRPIPRPQNATRQSSRTSSFTSSANMKPALKALLDPGSPLSKGSTTVSTTFVCTENDILSSSQMRDNDTQLGQSSTLNKLVPFPQAKPIGQANESPRQRISLPGQGGAAGASPGFDENSQRSGSSPGGSGSHVRDHGKSSGVTSRMDRPISRSSSLNASQHTANNSGNVSGVGGNSISNLFSGSWRRRRDSLILPGSFGGASDLLKRFSSQN</sequence>
<protein>
    <recommendedName>
        <fullName evidence="6">Autophagy-related protein 11</fullName>
    </recommendedName>
</protein>
<keyword evidence="3 6" id="KW-0653">Protein transport</keyword>
<evidence type="ECO:0000256" key="7">
    <source>
        <dbReference type="SAM" id="Coils"/>
    </source>
</evidence>
<dbReference type="GO" id="GO:0034727">
    <property type="term" value="P:piecemeal microautophagy of the nucleus"/>
    <property type="evidence" value="ECO:0007669"/>
    <property type="project" value="TreeGrafter"/>
</dbReference>
<dbReference type="EMBL" id="CALTRL010005101">
    <property type="protein sequence ID" value="CAH7684009.1"/>
    <property type="molecule type" value="Genomic_DNA"/>
</dbReference>